<dbReference type="RefSeq" id="WP_218325199.1">
    <property type="nucleotide sequence ID" value="NZ_JAHUZB010000002.1"/>
</dbReference>
<keyword evidence="5" id="KW-1185">Reference proteome</keyword>
<dbReference type="PANTHER" id="PTHR16305">
    <property type="entry name" value="TESTICULAR SOLUBLE ADENYLYL CYCLASE"/>
    <property type="match status" value="1"/>
</dbReference>
<dbReference type="SMART" id="SM00028">
    <property type="entry name" value="TPR"/>
    <property type="match status" value="4"/>
</dbReference>
<evidence type="ECO:0000256" key="2">
    <source>
        <dbReference type="ARBA" id="ARBA00022840"/>
    </source>
</evidence>
<organism evidence="4 5">
    <name type="scientific">Enterococcus alishanensis</name>
    <dbReference type="NCBI Taxonomy" id="1303817"/>
    <lineage>
        <taxon>Bacteria</taxon>
        <taxon>Bacillati</taxon>
        <taxon>Bacillota</taxon>
        <taxon>Bacilli</taxon>
        <taxon>Lactobacillales</taxon>
        <taxon>Enterococcaceae</taxon>
        <taxon>Enterococcus</taxon>
    </lineage>
</organism>
<reference evidence="4 5" key="1">
    <citation type="submission" date="2021-06" db="EMBL/GenBank/DDBJ databases">
        <title>Enterococcus alishanensis sp. nov., a novel lactic acid bacterium isolated from fresh coffee beans.</title>
        <authorList>
            <person name="Chen Y.-S."/>
        </authorList>
    </citation>
    <scope>NUCLEOTIDE SEQUENCE [LARGE SCALE GENOMIC DNA]</scope>
    <source>
        <strain evidence="4 5">ALS3</strain>
    </source>
</reference>
<dbReference type="InterPro" id="IPR041664">
    <property type="entry name" value="AAA_16"/>
</dbReference>
<evidence type="ECO:0000259" key="3">
    <source>
        <dbReference type="SMART" id="SM01043"/>
    </source>
</evidence>
<gene>
    <name evidence="4" type="ORF">KUA55_05595</name>
</gene>
<sequence length="1014" mass="119045">MRKVLRCQLFGNPQIFLDDQPVFFAFSKINALIYYLTVNISASRDEIAGMLWPNKTEQNARKNLRNTIYQANKELGAEFIVSPNKSILQLDGALVAPSDARLFTEDPIHYLDEYRDEFLKGFFLKDSESFDLWVIKMRNFFEQKFIQSCYKKVAEDIENNHLEDVEKNIHRLIDIDEYDERNYQMLMRFYQNSHRNGKVIETYYSLAGTLNEELGIQPSDETRKIYEDTLTIVKRNKEQKDATKYRFFGRTAELEVLEANLDCFDRNQPFQSVLIQGDDGVGKTALSQLVLNNASEILLVKASCFQAEQTFTLRMWREIMTQLEPIVLTESIMTETLWRQMCQRFFPSFLDIASTQFEEKIRDTDINHLSQFLLTIMDKLAAKYHIIVYIENLQWIDQPSLKLLTSLLLHNQNCLFLMTLRTDHHREVTDFINAVSHYDKLLQITLKPFPKEAIKAFVKKQIPEQQFDYEICDKLYEESEGNPMFLMEYVKQLRQGGSINYMTAKIKKELEFSLVQLSSMERSVLEVVAYFKNPPYISMIALILEVSEQEIAKAVANLSERNLLIEQAINSKIHVFFKKKKLREHIYSCQSASKIRLIHEKIARLLEEQYKASNDKGLLSLVAYHYKNADQELKSLDYELSNLELSLKFQHELFPIYNEQSKVALELHPLEFQKEFEKFEEIGHQLKSNEELYGDMNDYQQLLMKYLYLEGRYLINRGDYHSGIEDIQRVIVQAKEYHHDDILAKAYRQMIYFFIQTDNAIEMALYIDMAMTIAIKSNDHESIGILLRLKGLYHLMIGELSEAERLCQESITIFTISNEVREKYASNIAASYDYLAEIERLRKNYNQAVFYMKKAIALCEETSLITSLVIFYVDMGISYFAAGNYQQARHYLQRSNEMYTNIISPWKRTQLSVYLALIDLLEGNYQAVYESLLRFSEVQGQMTNPRDSGIVYFFKAIVKHLLTIKALDTPKIEKLLNYSSNHYYKKAVENLSAYRDQFELNYLKDTFEEVKTTE</sequence>
<evidence type="ECO:0000313" key="5">
    <source>
        <dbReference type="Proteomes" id="UP000774130"/>
    </source>
</evidence>
<dbReference type="Pfam" id="PF13374">
    <property type="entry name" value="TPR_10"/>
    <property type="match status" value="1"/>
</dbReference>
<dbReference type="Pfam" id="PF03704">
    <property type="entry name" value="BTAD"/>
    <property type="match status" value="1"/>
</dbReference>
<dbReference type="InterPro" id="IPR005158">
    <property type="entry name" value="BTAD"/>
</dbReference>
<name>A0ABS6TB65_9ENTE</name>
<keyword evidence="2" id="KW-0067">ATP-binding</keyword>
<keyword evidence="1" id="KW-0547">Nucleotide-binding</keyword>
<evidence type="ECO:0000313" key="4">
    <source>
        <dbReference type="EMBL" id="MBV7390147.1"/>
    </source>
</evidence>
<dbReference type="InterPro" id="IPR019734">
    <property type="entry name" value="TPR_rpt"/>
</dbReference>
<dbReference type="Proteomes" id="UP000774130">
    <property type="component" value="Unassembled WGS sequence"/>
</dbReference>
<evidence type="ECO:0000256" key="1">
    <source>
        <dbReference type="ARBA" id="ARBA00022741"/>
    </source>
</evidence>
<feature type="domain" description="Bacterial transcriptional activator" evidence="3">
    <location>
        <begin position="98"/>
        <end position="230"/>
    </location>
</feature>
<proteinExistence type="predicted"/>
<comment type="caution">
    <text evidence="4">The sequence shown here is derived from an EMBL/GenBank/DDBJ whole genome shotgun (WGS) entry which is preliminary data.</text>
</comment>
<accession>A0ABS6TB65</accession>
<dbReference type="SMART" id="SM01043">
    <property type="entry name" value="BTAD"/>
    <property type="match status" value="1"/>
</dbReference>
<dbReference type="PANTHER" id="PTHR16305:SF28">
    <property type="entry name" value="GUANYLATE CYCLASE DOMAIN-CONTAINING PROTEIN"/>
    <property type="match status" value="1"/>
</dbReference>
<protein>
    <submittedName>
        <fullName evidence="4">AAA family ATPase</fullName>
    </submittedName>
</protein>
<dbReference type="Pfam" id="PF13191">
    <property type="entry name" value="AAA_16"/>
    <property type="match status" value="1"/>
</dbReference>
<dbReference type="EMBL" id="JAHUZB010000002">
    <property type="protein sequence ID" value="MBV7390147.1"/>
    <property type="molecule type" value="Genomic_DNA"/>
</dbReference>